<dbReference type="PROSITE" id="PS01124">
    <property type="entry name" value="HTH_ARAC_FAMILY_2"/>
    <property type="match status" value="1"/>
</dbReference>
<dbReference type="InterPro" id="IPR004358">
    <property type="entry name" value="Sig_transdc_His_kin-like_C"/>
</dbReference>
<evidence type="ECO:0000256" key="6">
    <source>
        <dbReference type="ARBA" id="ARBA00023163"/>
    </source>
</evidence>
<dbReference type="SMART" id="SM00387">
    <property type="entry name" value="HATPase_c"/>
    <property type="match status" value="1"/>
</dbReference>
<proteinExistence type="predicted"/>
<feature type="domain" description="Histidine kinase" evidence="9">
    <location>
        <begin position="826"/>
        <end position="1039"/>
    </location>
</feature>
<dbReference type="InterPro" id="IPR009057">
    <property type="entry name" value="Homeodomain-like_sf"/>
</dbReference>
<dbReference type="InterPro" id="IPR011006">
    <property type="entry name" value="CheY-like_superfamily"/>
</dbReference>
<evidence type="ECO:0000256" key="7">
    <source>
        <dbReference type="PROSITE-ProRule" id="PRU00169"/>
    </source>
</evidence>
<dbReference type="FunFam" id="1.10.287.130:FF:000045">
    <property type="entry name" value="Two-component system sensor histidine kinase/response regulator"/>
    <property type="match status" value="1"/>
</dbReference>
<evidence type="ECO:0000256" key="4">
    <source>
        <dbReference type="ARBA" id="ARBA00023015"/>
    </source>
</evidence>
<feature type="modified residue" description="4-aspartylphosphate" evidence="7">
    <location>
        <position position="1125"/>
    </location>
</feature>
<dbReference type="Gene3D" id="3.30.565.10">
    <property type="entry name" value="Histidine kinase-like ATPase, C-terminal domain"/>
    <property type="match status" value="1"/>
</dbReference>
<evidence type="ECO:0000256" key="5">
    <source>
        <dbReference type="ARBA" id="ARBA00023125"/>
    </source>
</evidence>
<dbReference type="InterPro" id="IPR018062">
    <property type="entry name" value="HTH_AraC-typ_CS"/>
</dbReference>
<dbReference type="Gene3D" id="1.10.287.130">
    <property type="match status" value="1"/>
</dbReference>
<dbReference type="SUPFAM" id="SSF55874">
    <property type="entry name" value="ATPase domain of HSP90 chaperone/DNA topoisomerase II/histidine kinase"/>
    <property type="match status" value="1"/>
</dbReference>
<dbReference type="InterPro" id="IPR003661">
    <property type="entry name" value="HisK_dim/P_dom"/>
</dbReference>
<dbReference type="GO" id="GO:0000155">
    <property type="term" value="F:phosphorelay sensor kinase activity"/>
    <property type="evidence" value="ECO:0007669"/>
    <property type="project" value="InterPro"/>
</dbReference>
<dbReference type="InterPro" id="IPR015943">
    <property type="entry name" value="WD40/YVTN_repeat-like_dom_sf"/>
</dbReference>
<dbReference type="PANTHER" id="PTHR43547">
    <property type="entry name" value="TWO-COMPONENT HISTIDINE KINASE"/>
    <property type="match status" value="1"/>
</dbReference>
<dbReference type="SMART" id="SM00342">
    <property type="entry name" value="HTH_ARAC"/>
    <property type="match status" value="1"/>
</dbReference>
<dbReference type="InterPro" id="IPR003594">
    <property type="entry name" value="HATPase_dom"/>
</dbReference>
<comment type="caution">
    <text evidence="11">The sequence shown here is derived from an EMBL/GenBank/DDBJ whole genome shotgun (WGS) entry which is preliminary data.</text>
</comment>
<feature type="domain" description="Response regulatory" evidence="10">
    <location>
        <begin position="1077"/>
        <end position="1192"/>
    </location>
</feature>
<keyword evidence="4" id="KW-0805">Transcription regulation</keyword>
<evidence type="ECO:0000259" key="8">
    <source>
        <dbReference type="PROSITE" id="PS01124"/>
    </source>
</evidence>
<dbReference type="CDD" id="cd17574">
    <property type="entry name" value="REC_OmpR"/>
    <property type="match status" value="1"/>
</dbReference>
<dbReference type="Gene3D" id="2.60.40.10">
    <property type="entry name" value="Immunoglobulins"/>
    <property type="match status" value="1"/>
</dbReference>
<dbReference type="SMART" id="SM00388">
    <property type="entry name" value="HisKA"/>
    <property type="match status" value="1"/>
</dbReference>
<sequence length="1332" mass="151966">MKNIPIAFFLFLFGTGLLSGQDFYFDHYKVEDGLSHNTILTSLQDQKGFLWFGTKNGLNRFDGYKFQLYQNDPDNPKSLKGNYVECLHEFDDTIYVGTDNGLFRYNDRFENFDSVANTENTQILGIENDSLGNLWYIAESTLYKYNLPQDKQVPFPPEDFFNATDIILSQKNEIWVASVNTLYRYSEKTNTFKEYILDIPADIKHPLRIDKLFNLNEQTLLLGTQNHGVIAFDLVEEKIKDIAVFSGETYYVRDFALRNEDELWVASESGLHIYNLATGGYTNLTKKYDDPYALSDNAVYSLTVDKEGGVWAGTYFGGINYHPRQYSPFKKFFPMAQNSLNGNAVREIRPDTFGNLWIGTEDGGLNKYNPKSGEISNYTSKEKNEDGVLTHYNIHGLLPRGDKLWISMFDNGLDILDIKTDKIVAHYNIGEKSALRSNFVFAIYETQAKDVFAATTLGIQRYDPLNDRFELFEAFPENHHYTCFLEDSTGTLWAGTYSDGLYYYNPNTDEKGFYTYSESNENGIAHNHINGIFEDSKGHIWVTTENGLNLRNAHKKGFTKYSVAEGFPSNVFFALLEDQEGTLWISTANGLVAFDMANDTKNIFTKANGLTSDQFNYNSAYKDDEGRMYFGSVNGMVSFDPNDFKKNTFKAPIYITGLEVNNQKVSVGQEDSPISESIALSTHIELSHTQSSFGLNFAALGYTAPENTEYWYKMEGLNPDWIYLENDHRVQFTELPAGSYTFLAKSKNNSGVWGMETVPLQIQVHPVFWKSNLAYALYTLLLGVLFYLGFREYHQRIKSKNIQRIKQLNHRKEKEVYQAKIEFFTNISHEIRTPLTLIKSPLEKAMDKLSGNPEIIENLVTVEQNTDRLLDLVNQLLDFRKTETERISLTFIETNIADLLRKTLERFCEAIKDKEIDFRLHLGDENVYASIDPEAFRKIAANLVGNALKYAKNEVDIYLTADEDTVKLCFQNDGKLIPQHLKEKVFEPFYRLTASESQTGTGIGLALARSLTELHHGKLQLDLGNGKTNRFILELPIHQKQEFKLHKIAIEETESHKIQPAEKEHPLTVSIDNGKSTILLVEDSEELLDFVAKELQAEYNVRKTTKGDQAVQVLQTDNIQLVISDIVMPGMDGFTLCKNIKTNLETSHIPVILLTSKSALKAKMEGLESGADAYIEKPFSVKHLKIHIANLLENRKHVLEHYASSPLAHIKSIANTKTDETFIKNLDKVIYENMADHDLNVETLAEIMNMSRSTLYRKIRDIADLSPNELINITRLKKSAELLKTGKYRVFEVAEIVGYNSPTSFGRNFQKQFDMTPSEYMSGERVKDTFSS</sequence>
<dbReference type="Gene3D" id="3.40.50.2300">
    <property type="match status" value="1"/>
</dbReference>
<dbReference type="Pfam" id="PF00072">
    <property type="entry name" value="Response_reg"/>
    <property type="match status" value="1"/>
</dbReference>
<dbReference type="SUPFAM" id="SSF46689">
    <property type="entry name" value="Homeodomain-like"/>
    <property type="match status" value="1"/>
</dbReference>
<comment type="catalytic activity">
    <reaction evidence="1">
        <text>ATP + protein L-histidine = ADP + protein N-phospho-L-histidine.</text>
        <dbReference type="EC" id="2.7.13.3"/>
    </reaction>
</comment>
<reference evidence="11" key="1">
    <citation type="journal article" date="2020" name="mSystems">
        <title>Genome- and Community-Level Interaction Insights into Carbon Utilization and Element Cycling Functions of Hydrothermarchaeota in Hydrothermal Sediment.</title>
        <authorList>
            <person name="Zhou Z."/>
            <person name="Liu Y."/>
            <person name="Xu W."/>
            <person name="Pan J."/>
            <person name="Luo Z.H."/>
            <person name="Li M."/>
        </authorList>
    </citation>
    <scope>NUCLEOTIDE SEQUENCE [LARGE SCALE GENOMIC DNA]</scope>
    <source>
        <strain evidence="11">HyVt-345</strain>
    </source>
</reference>
<keyword evidence="6" id="KW-0804">Transcription</keyword>
<dbReference type="SMART" id="SM00448">
    <property type="entry name" value="REC"/>
    <property type="match status" value="1"/>
</dbReference>
<name>A0A831QUD0_9FLAO</name>
<dbReference type="Pfam" id="PF02518">
    <property type="entry name" value="HATPase_c"/>
    <property type="match status" value="1"/>
</dbReference>
<dbReference type="SUPFAM" id="SSF63825">
    <property type="entry name" value="YWTD domain"/>
    <property type="match status" value="1"/>
</dbReference>
<dbReference type="InterPro" id="IPR018060">
    <property type="entry name" value="HTH_AraC"/>
</dbReference>
<dbReference type="InterPro" id="IPR011123">
    <property type="entry name" value="Y_Y_Y"/>
</dbReference>
<dbReference type="GO" id="GO:0043565">
    <property type="term" value="F:sequence-specific DNA binding"/>
    <property type="evidence" value="ECO:0007669"/>
    <property type="project" value="InterPro"/>
</dbReference>
<dbReference type="Gene3D" id="1.10.10.60">
    <property type="entry name" value="Homeodomain-like"/>
    <property type="match status" value="1"/>
</dbReference>
<keyword evidence="5" id="KW-0238">DNA-binding</keyword>
<dbReference type="InterPro" id="IPR013783">
    <property type="entry name" value="Ig-like_fold"/>
</dbReference>
<dbReference type="InterPro" id="IPR036097">
    <property type="entry name" value="HisK_dim/P_sf"/>
</dbReference>
<evidence type="ECO:0000313" key="11">
    <source>
        <dbReference type="EMBL" id="HEA22917.1"/>
    </source>
</evidence>
<dbReference type="Proteomes" id="UP000886191">
    <property type="component" value="Unassembled WGS sequence"/>
</dbReference>
<protein>
    <recommendedName>
        <fullName evidence="2">histidine kinase</fullName>
        <ecNumber evidence="2">2.7.13.3</ecNumber>
    </recommendedName>
</protein>
<dbReference type="Pfam" id="PF00512">
    <property type="entry name" value="HisKA"/>
    <property type="match status" value="1"/>
</dbReference>
<dbReference type="PROSITE" id="PS50109">
    <property type="entry name" value="HIS_KIN"/>
    <property type="match status" value="1"/>
</dbReference>
<dbReference type="SUPFAM" id="SSF63829">
    <property type="entry name" value="Calcium-dependent phosphotriesterase"/>
    <property type="match status" value="2"/>
</dbReference>
<evidence type="ECO:0000259" key="10">
    <source>
        <dbReference type="PROSITE" id="PS50110"/>
    </source>
</evidence>
<dbReference type="EC" id="2.7.13.3" evidence="2"/>
<dbReference type="PANTHER" id="PTHR43547:SF2">
    <property type="entry name" value="HYBRID SIGNAL TRANSDUCTION HISTIDINE KINASE C"/>
    <property type="match status" value="1"/>
</dbReference>
<evidence type="ECO:0000256" key="3">
    <source>
        <dbReference type="ARBA" id="ARBA00022553"/>
    </source>
</evidence>
<keyword evidence="3 7" id="KW-0597">Phosphoprotein</keyword>
<dbReference type="InterPro" id="IPR011110">
    <property type="entry name" value="Reg_prop"/>
</dbReference>
<dbReference type="InterPro" id="IPR001789">
    <property type="entry name" value="Sig_transdc_resp-reg_receiver"/>
</dbReference>
<accession>A0A831QUD0</accession>
<dbReference type="InterPro" id="IPR036890">
    <property type="entry name" value="HATPase_C_sf"/>
</dbReference>
<feature type="domain" description="HTH araC/xylS-type" evidence="8">
    <location>
        <begin position="1224"/>
        <end position="1323"/>
    </location>
</feature>
<dbReference type="SUPFAM" id="SSF52172">
    <property type="entry name" value="CheY-like"/>
    <property type="match status" value="1"/>
</dbReference>
<dbReference type="SUPFAM" id="SSF47384">
    <property type="entry name" value="Homodimeric domain of signal transducing histidine kinase"/>
    <property type="match status" value="1"/>
</dbReference>
<dbReference type="Pfam" id="PF07494">
    <property type="entry name" value="Reg_prop"/>
    <property type="match status" value="5"/>
</dbReference>
<evidence type="ECO:0000256" key="2">
    <source>
        <dbReference type="ARBA" id="ARBA00012438"/>
    </source>
</evidence>
<dbReference type="PROSITE" id="PS50110">
    <property type="entry name" value="RESPONSE_REGULATORY"/>
    <property type="match status" value="1"/>
</dbReference>
<dbReference type="Pfam" id="PF07495">
    <property type="entry name" value="Y_Y_Y"/>
    <property type="match status" value="1"/>
</dbReference>
<evidence type="ECO:0000259" key="9">
    <source>
        <dbReference type="PROSITE" id="PS50109"/>
    </source>
</evidence>
<organism evidence="11">
    <name type="scientific">Pricia antarctica</name>
    <dbReference type="NCBI Taxonomy" id="641691"/>
    <lineage>
        <taxon>Bacteria</taxon>
        <taxon>Pseudomonadati</taxon>
        <taxon>Bacteroidota</taxon>
        <taxon>Flavobacteriia</taxon>
        <taxon>Flavobacteriales</taxon>
        <taxon>Flavobacteriaceae</taxon>
        <taxon>Pricia</taxon>
    </lineage>
</organism>
<evidence type="ECO:0000256" key="1">
    <source>
        <dbReference type="ARBA" id="ARBA00000085"/>
    </source>
</evidence>
<gene>
    <name evidence="11" type="ORF">ENH87_18635</name>
</gene>
<dbReference type="Gene3D" id="2.130.10.10">
    <property type="entry name" value="YVTN repeat-like/Quinoprotein amine dehydrogenase"/>
    <property type="match status" value="2"/>
</dbReference>
<dbReference type="PRINTS" id="PR00344">
    <property type="entry name" value="BCTRLSENSOR"/>
</dbReference>
<dbReference type="PROSITE" id="PS00041">
    <property type="entry name" value="HTH_ARAC_FAMILY_1"/>
    <property type="match status" value="1"/>
</dbReference>
<dbReference type="InterPro" id="IPR005467">
    <property type="entry name" value="His_kinase_dom"/>
</dbReference>
<dbReference type="EMBL" id="DRGL01000069">
    <property type="protein sequence ID" value="HEA22917.1"/>
    <property type="molecule type" value="Genomic_DNA"/>
</dbReference>
<dbReference type="FunFam" id="2.60.40.10:FF:000791">
    <property type="entry name" value="Two-component system sensor histidine kinase/response regulator"/>
    <property type="match status" value="1"/>
</dbReference>
<dbReference type="GO" id="GO:0003700">
    <property type="term" value="F:DNA-binding transcription factor activity"/>
    <property type="evidence" value="ECO:0007669"/>
    <property type="project" value="InterPro"/>
</dbReference>
<dbReference type="Pfam" id="PF12833">
    <property type="entry name" value="HTH_18"/>
    <property type="match status" value="1"/>
</dbReference>
<dbReference type="CDD" id="cd00082">
    <property type="entry name" value="HisKA"/>
    <property type="match status" value="1"/>
</dbReference>